<dbReference type="RefSeq" id="WP_170145233.1">
    <property type="nucleotide sequence ID" value="NZ_MCHY01000006.1"/>
</dbReference>
<dbReference type="AlphaFoldDB" id="A0A419SMU1"/>
<protein>
    <submittedName>
        <fullName evidence="2">Uncharacterized protein</fullName>
    </submittedName>
</protein>
<dbReference type="EMBL" id="MCHY01000006">
    <property type="protein sequence ID" value="RKD25562.1"/>
    <property type="molecule type" value="Genomic_DNA"/>
</dbReference>
<feature type="transmembrane region" description="Helical" evidence="1">
    <location>
        <begin position="129"/>
        <end position="149"/>
    </location>
</feature>
<organism evidence="2 3">
    <name type="scientific">Ammoniphilus oxalaticus</name>
    <dbReference type="NCBI Taxonomy" id="66863"/>
    <lineage>
        <taxon>Bacteria</taxon>
        <taxon>Bacillati</taxon>
        <taxon>Bacillota</taxon>
        <taxon>Bacilli</taxon>
        <taxon>Bacillales</taxon>
        <taxon>Paenibacillaceae</taxon>
        <taxon>Aneurinibacillus group</taxon>
        <taxon>Ammoniphilus</taxon>
    </lineage>
</organism>
<feature type="transmembrane region" description="Helical" evidence="1">
    <location>
        <begin position="62"/>
        <end position="83"/>
    </location>
</feature>
<dbReference type="InterPro" id="IPR024563">
    <property type="entry name" value="YqhR"/>
</dbReference>
<evidence type="ECO:0000256" key="1">
    <source>
        <dbReference type="SAM" id="Phobius"/>
    </source>
</evidence>
<keyword evidence="1" id="KW-0812">Transmembrane</keyword>
<accession>A0A419SMU1</accession>
<name>A0A419SMU1_9BACL</name>
<reference evidence="2 3" key="1">
    <citation type="submission" date="2016-08" db="EMBL/GenBank/DDBJ databases">
        <title>Novel Firmicute Genomes.</title>
        <authorList>
            <person name="Poppleton D.I."/>
            <person name="Gribaldo S."/>
        </authorList>
    </citation>
    <scope>NUCLEOTIDE SEQUENCE [LARGE SCALE GENOMIC DNA]</scope>
    <source>
        <strain evidence="2 3">RAOx-1</strain>
    </source>
</reference>
<keyword evidence="1" id="KW-0472">Membrane</keyword>
<keyword evidence="3" id="KW-1185">Reference proteome</keyword>
<gene>
    <name evidence="2" type="ORF">BEP19_01050</name>
</gene>
<keyword evidence="1" id="KW-1133">Transmembrane helix</keyword>
<dbReference type="Pfam" id="PF11085">
    <property type="entry name" value="YqhR"/>
    <property type="match status" value="1"/>
</dbReference>
<proteinExistence type="predicted"/>
<evidence type="ECO:0000313" key="3">
    <source>
        <dbReference type="Proteomes" id="UP000284219"/>
    </source>
</evidence>
<evidence type="ECO:0000313" key="2">
    <source>
        <dbReference type="EMBL" id="RKD25562.1"/>
    </source>
</evidence>
<sequence length="158" mass="17541">MAAKARMEQQFEKMKKALVVGAVGGLFWSLLGYAFYSMNFTKLGPAVVVSPFFVSKAADKPLAQFTGMAVITALSIGFALLYVYLFSKYYTPWIGIASGVVLFALFFYALNPLFQWTKKPLHQIGMNTFSTTLSLFLLYGLFVGFSLSAEFSSKEPKM</sequence>
<comment type="caution">
    <text evidence="2">The sequence shown here is derived from an EMBL/GenBank/DDBJ whole genome shotgun (WGS) entry which is preliminary data.</text>
</comment>
<dbReference type="Proteomes" id="UP000284219">
    <property type="component" value="Unassembled WGS sequence"/>
</dbReference>
<feature type="transmembrane region" description="Helical" evidence="1">
    <location>
        <begin position="90"/>
        <end position="109"/>
    </location>
</feature>
<feature type="transmembrane region" description="Helical" evidence="1">
    <location>
        <begin position="17"/>
        <end position="36"/>
    </location>
</feature>